<feature type="domain" description="SusE outer membrane protein" evidence="1">
    <location>
        <begin position="23"/>
        <end position="132"/>
    </location>
</feature>
<dbReference type="PROSITE" id="PS51257">
    <property type="entry name" value="PROKAR_LIPOPROTEIN"/>
    <property type="match status" value="1"/>
</dbReference>
<proteinExistence type="predicted"/>
<protein>
    <submittedName>
        <fullName evidence="2">SusF/SusE family outer membrane protein</fullName>
    </submittedName>
</protein>
<dbReference type="EMBL" id="JABBNU010000008">
    <property type="protein sequence ID" value="NMM49534.1"/>
    <property type="molecule type" value="Genomic_DNA"/>
</dbReference>
<comment type="caution">
    <text evidence="2">The sequence shown here is derived from an EMBL/GenBank/DDBJ whole genome shotgun (WGS) entry which is preliminary data.</text>
</comment>
<dbReference type="InterPro" id="IPR025970">
    <property type="entry name" value="SusE"/>
</dbReference>
<dbReference type="Proteomes" id="UP000559010">
    <property type="component" value="Unassembled WGS sequence"/>
</dbReference>
<dbReference type="GO" id="GO:0030246">
    <property type="term" value="F:carbohydrate binding"/>
    <property type="evidence" value="ECO:0007669"/>
    <property type="project" value="InterPro"/>
</dbReference>
<gene>
    <name evidence="2" type="ORF">HH304_14085</name>
</gene>
<dbReference type="RefSeq" id="WP_169682732.1">
    <property type="nucleotide sequence ID" value="NZ_JABBNU010000008.1"/>
</dbReference>
<dbReference type="CDD" id="cd12967">
    <property type="entry name" value="CBM_SusE-F_like_u1"/>
    <property type="match status" value="1"/>
</dbReference>
<evidence type="ECO:0000259" key="1">
    <source>
        <dbReference type="Pfam" id="PF14292"/>
    </source>
</evidence>
<accession>A0A848J4Z7</accession>
<keyword evidence="3" id="KW-1185">Reference proteome</keyword>
<dbReference type="Gene3D" id="2.60.40.3620">
    <property type="match status" value="2"/>
</dbReference>
<reference evidence="2 3" key="1">
    <citation type="submission" date="2020-04" db="EMBL/GenBank/DDBJ databases">
        <title>Flammeovirgaceae bacterium KN852 isolated from deep sea.</title>
        <authorList>
            <person name="Zhang D.-C."/>
        </authorList>
    </citation>
    <scope>NUCLEOTIDE SEQUENCE [LARGE SCALE GENOMIC DNA]</scope>
    <source>
        <strain evidence="2 3">KN852</strain>
    </source>
</reference>
<dbReference type="AlphaFoldDB" id="A0A848J4Z7"/>
<organism evidence="2 3">
    <name type="scientific">Marinigracilibium pacificum</name>
    <dbReference type="NCBI Taxonomy" id="2729599"/>
    <lineage>
        <taxon>Bacteria</taxon>
        <taxon>Pseudomonadati</taxon>
        <taxon>Bacteroidota</taxon>
        <taxon>Cytophagia</taxon>
        <taxon>Cytophagales</taxon>
        <taxon>Flammeovirgaceae</taxon>
        <taxon>Marinigracilibium</taxon>
    </lineage>
</organism>
<dbReference type="InterPro" id="IPR013784">
    <property type="entry name" value="Carb-bd-like_fold"/>
</dbReference>
<dbReference type="SUPFAM" id="SSF49452">
    <property type="entry name" value="Starch-binding domain-like"/>
    <property type="match status" value="1"/>
</dbReference>
<name>A0A848J4Z7_9BACT</name>
<dbReference type="Pfam" id="PF14292">
    <property type="entry name" value="SusE"/>
    <property type="match status" value="1"/>
</dbReference>
<evidence type="ECO:0000313" key="2">
    <source>
        <dbReference type="EMBL" id="NMM49534.1"/>
    </source>
</evidence>
<sequence>MKKLLKYIPVLIISIVFSGCNDDPELTVLQPVSFSSEITATPNSILISEPDTSNILLTVDWPAVDYHRDVPVTYSIQITTPGDTALWNNAWEKIVGDDILTAGLTGKELNTIAIEKFGIAPEESGILAIRVKSYVDRAAFSQPVTFEVTPYEVITSYPSLYIAGDFQGWNISNAATIVSVEDNGIYEGYLYLPEGGTNEFKVYAQPDWAPVSYGDGGNGTVIEANYAGGNFIAPSSGYYLFSVDLNTMTYLLIKTEWGIIGAATPSGWDADTDLTYDENSQSWKVTADMIANGSFKFRANDGWQIDFGIDEEGNLAYANHPWLDYVEQPHLTVPEDGNYTITLDLHIPGKYTYSIVKN</sequence>
<evidence type="ECO:0000313" key="3">
    <source>
        <dbReference type="Proteomes" id="UP000559010"/>
    </source>
</evidence>